<dbReference type="InterPro" id="IPR019888">
    <property type="entry name" value="Tscrpt_reg_AsnC-like"/>
</dbReference>
<dbReference type="InterPro" id="IPR036388">
    <property type="entry name" value="WH-like_DNA-bd_sf"/>
</dbReference>
<dbReference type="PANTHER" id="PTHR43413:SF6">
    <property type="entry name" value="REGULATORY PROTEIN ASNC"/>
    <property type="match status" value="1"/>
</dbReference>
<keyword evidence="1" id="KW-0805">Transcription regulation</keyword>
<organism evidence="4">
    <name type="scientific">marine sediment metagenome</name>
    <dbReference type="NCBI Taxonomy" id="412755"/>
    <lineage>
        <taxon>unclassified sequences</taxon>
        <taxon>metagenomes</taxon>
        <taxon>ecological metagenomes</taxon>
    </lineage>
</organism>
<keyword evidence="2" id="KW-0238">DNA-binding</keyword>
<comment type="caution">
    <text evidence="4">The sequence shown here is derived from an EMBL/GenBank/DDBJ whole genome shotgun (WGS) entry which is preliminary data.</text>
</comment>
<sequence>PHLSSIVRRKRKLTALSMDLRGSWLLKNVDSVYYESIEGKWMKESKNYSESHNIKKKKVNALDIQILKELNENSRKSIREISKTIDAGKSKVAYRMKQLEKSELIKFKTLINTKIFKLERVMLLIQINNTKTEKDLLDHWNSCPFVLNAYPLLGYRYSMALVLIAPKIEDFRIFINECEPGTAKDVFAGHILIPIISSNLDDRFLFEPVNFLNNRIDNRVCDCKGCNEFWNEFLNKNFELIY</sequence>
<evidence type="ECO:0000256" key="3">
    <source>
        <dbReference type="ARBA" id="ARBA00023163"/>
    </source>
</evidence>
<protein>
    <recommendedName>
        <fullName evidence="5">HTH asnC-type domain-containing protein</fullName>
    </recommendedName>
</protein>
<dbReference type="GO" id="GO:0043565">
    <property type="term" value="F:sequence-specific DNA binding"/>
    <property type="evidence" value="ECO:0007669"/>
    <property type="project" value="InterPro"/>
</dbReference>
<dbReference type="PANTHER" id="PTHR43413">
    <property type="entry name" value="TRANSCRIPTIONAL REGULATOR, ASNC FAMILY"/>
    <property type="match status" value="1"/>
</dbReference>
<dbReference type="Gene3D" id="1.10.10.10">
    <property type="entry name" value="Winged helix-like DNA-binding domain superfamily/Winged helix DNA-binding domain"/>
    <property type="match status" value="1"/>
</dbReference>
<gene>
    <name evidence="4" type="ORF">LCGC14_2336780</name>
</gene>
<dbReference type="InterPro" id="IPR036390">
    <property type="entry name" value="WH_DNA-bd_sf"/>
</dbReference>
<keyword evidence="3" id="KW-0804">Transcription</keyword>
<evidence type="ECO:0000256" key="1">
    <source>
        <dbReference type="ARBA" id="ARBA00023015"/>
    </source>
</evidence>
<evidence type="ECO:0000313" key="4">
    <source>
        <dbReference type="EMBL" id="KKL47313.1"/>
    </source>
</evidence>
<dbReference type="SMART" id="SM00344">
    <property type="entry name" value="HTH_ASNC"/>
    <property type="match status" value="1"/>
</dbReference>
<proteinExistence type="predicted"/>
<dbReference type="AlphaFoldDB" id="A0A0F9CD81"/>
<dbReference type="SUPFAM" id="SSF46785">
    <property type="entry name" value="Winged helix' DNA-binding domain"/>
    <property type="match status" value="1"/>
</dbReference>
<evidence type="ECO:0008006" key="5">
    <source>
        <dbReference type="Google" id="ProtNLM"/>
    </source>
</evidence>
<dbReference type="Pfam" id="PF13412">
    <property type="entry name" value="HTH_24"/>
    <property type="match status" value="1"/>
</dbReference>
<evidence type="ECO:0000256" key="2">
    <source>
        <dbReference type="ARBA" id="ARBA00023125"/>
    </source>
</evidence>
<dbReference type="InterPro" id="IPR000485">
    <property type="entry name" value="AsnC-type_HTH_dom"/>
</dbReference>
<reference evidence="4" key="1">
    <citation type="journal article" date="2015" name="Nature">
        <title>Complex archaea that bridge the gap between prokaryotes and eukaryotes.</title>
        <authorList>
            <person name="Spang A."/>
            <person name="Saw J.H."/>
            <person name="Jorgensen S.L."/>
            <person name="Zaremba-Niedzwiedzka K."/>
            <person name="Martijn J."/>
            <person name="Lind A.E."/>
            <person name="van Eijk R."/>
            <person name="Schleper C."/>
            <person name="Guy L."/>
            <person name="Ettema T.J."/>
        </authorList>
    </citation>
    <scope>NUCLEOTIDE SEQUENCE</scope>
</reference>
<feature type="non-terminal residue" evidence="4">
    <location>
        <position position="1"/>
    </location>
</feature>
<accession>A0A0F9CD81</accession>
<dbReference type="PRINTS" id="PR00033">
    <property type="entry name" value="HTHASNC"/>
</dbReference>
<dbReference type="EMBL" id="LAZR01033712">
    <property type="protein sequence ID" value="KKL47313.1"/>
    <property type="molecule type" value="Genomic_DNA"/>
</dbReference>
<dbReference type="InterPro" id="IPR050684">
    <property type="entry name" value="HTH-Siroheme_Decarb"/>
</dbReference>
<name>A0A0F9CD81_9ZZZZ</name>